<keyword evidence="3" id="KW-1185">Reference proteome</keyword>
<sequence length="69" mass="7353">MTLAVVVLILALIKEILDIINQLLGLRDKLSKESKGKTSPDPDDNGPSATAMPKPTAENAQEQDKPKAA</sequence>
<evidence type="ECO:0000256" key="1">
    <source>
        <dbReference type="SAM" id="MobiDB-lite"/>
    </source>
</evidence>
<evidence type="ECO:0000313" key="2">
    <source>
        <dbReference type="EMBL" id="QDX91080.1"/>
    </source>
</evidence>
<name>A0A502J4K1_BRELA</name>
<proteinExistence type="predicted"/>
<feature type="compositionally biased region" description="Basic and acidic residues" evidence="1">
    <location>
        <begin position="30"/>
        <end position="40"/>
    </location>
</feature>
<feature type="region of interest" description="Disordered" evidence="1">
    <location>
        <begin position="30"/>
        <end position="69"/>
    </location>
</feature>
<geneLocation type="plasmid" evidence="2 3">
    <name>p1821L02</name>
</geneLocation>
<dbReference type="AlphaFoldDB" id="A0A502J4K1"/>
<evidence type="ECO:0000313" key="3">
    <source>
        <dbReference type="Proteomes" id="UP000319432"/>
    </source>
</evidence>
<dbReference type="EMBL" id="CP033462">
    <property type="protein sequence ID" value="QDX91080.1"/>
    <property type="molecule type" value="Genomic_DNA"/>
</dbReference>
<reference evidence="2 3" key="1">
    <citation type="submission" date="2018-11" db="EMBL/GenBank/DDBJ databases">
        <title>Phylogenetic determinants of toxin gene distribution in genomes of Brevibacillus laterosporus.</title>
        <authorList>
            <person name="Glare T.R."/>
            <person name="Durrant A."/>
            <person name="Berry C."/>
            <person name="Palma L."/>
            <person name="Ormskirk M."/>
            <person name="Cox M.O."/>
        </authorList>
    </citation>
    <scope>NUCLEOTIDE SEQUENCE [LARGE SCALE GENOMIC DNA]</scope>
    <source>
        <strain evidence="2 3">1821L</strain>
        <plasmid evidence="2 3">p1821L02</plasmid>
    </source>
</reference>
<gene>
    <name evidence="2" type="ORF">EEL30_00955</name>
</gene>
<keyword evidence="2" id="KW-0614">Plasmid</keyword>
<protein>
    <submittedName>
        <fullName evidence="2">Uncharacterized protein</fullName>
    </submittedName>
</protein>
<accession>A0A502J4K1</accession>
<dbReference type="Proteomes" id="UP000319432">
    <property type="component" value="Plasmid p1821L02"/>
</dbReference>
<organism evidence="2 3">
    <name type="scientific">Brevibacillus laterosporus</name>
    <name type="common">Bacillus laterosporus</name>
    <dbReference type="NCBI Taxonomy" id="1465"/>
    <lineage>
        <taxon>Bacteria</taxon>
        <taxon>Bacillati</taxon>
        <taxon>Bacillota</taxon>
        <taxon>Bacilli</taxon>
        <taxon>Bacillales</taxon>
        <taxon>Paenibacillaceae</taxon>
        <taxon>Brevibacillus</taxon>
    </lineage>
</organism>